<dbReference type="Proteomes" id="UP000319817">
    <property type="component" value="Chromosome"/>
</dbReference>
<evidence type="ECO:0000256" key="1">
    <source>
        <dbReference type="SAM" id="MobiDB-lite"/>
    </source>
</evidence>
<organism evidence="2 3">
    <name type="scientific">Stieleria marina</name>
    <dbReference type="NCBI Taxonomy" id="1930275"/>
    <lineage>
        <taxon>Bacteria</taxon>
        <taxon>Pseudomonadati</taxon>
        <taxon>Planctomycetota</taxon>
        <taxon>Planctomycetia</taxon>
        <taxon>Pirellulales</taxon>
        <taxon>Pirellulaceae</taxon>
        <taxon>Stieleria</taxon>
    </lineage>
</organism>
<name>A0A517NML1_9BACT</name>
<protein>
    <submittedName>
        <fullName evidence="2">Uncharacterized protein</fullName>
    </submittedName>
</protein>
<dbReference type="AlphaFoldDB" id="A0A517NML1"/>
<gene>
    <name evidence="2" type="ORF">K239x_03130</name>
</gene>
<evidence type="ECO:0000313" key="3">
    <source>
        <dbReference type="Proteomes" id="UP000319817"/>
    </source>
</evidence>
<evidence type="ECO:0000313" key="2">
    <source>
        <dbReference type="EMBL" id="QDT08375.1"/>
    </source>
</evidence>
<dbReference type="EMBL" id="CP036526">
    <property type="protein sequence ID" value="QDT08375.1"/>
    <property type="molecule type" value="Genomic_DNA"/>
</dbReference>
<proteinExistence type="predicted"/>
<reference evidence="2 3" key="1">
    <citation type="submission" date="2019-02" db="EMBL/GenBank/DDBJ databases">
        <title>Deep-cultivation of Planctomycetes and their phenomic and genomic characterization uncovers novel biology.</title>
        <authorList>
            <person name="Wiegand S."/>
            <person name="Jogler M."/>
            <person name="Boedeker C."/>
            <person name="Pinto D."/>
            <person name="Vollmers J."/>
            <person name="Rivas-Marin E."/>
            <person name="Kohn T."/>
            <person name="Peeters S.H."/>
            <person name="Heuer A."/>
            <person name="Rast P."/>
            <person name="Oberbeckmann S."/>
            <person name="Bunk B."/>
            <person name="Jeske O."/>
            <person name="Meyerdierks A."/>
            <person name="Storesund J.E."/>
            <person name="Kallscheuer N."/>
            <person name="Luecker S."/>
            <person name="Lage O.M."/>
            <person name="Pohl T."/>
            <person name="Merkel B.J."/>
            <person name="Hornburger P."/>
            <person name="Mueller R.-W."/>
            <person name="Bruemmer F."/>
            <person name="Labrenz M."/>
            <person name="Spormann A.M."/>
            <person name="Op den Camp H."/>
            <person name="Overmann J."/>
            <person name="Amann R."/>
            <person name="Jetten M.S.M."/>
            <person name="Mascher T."/>
            <person name="Medema M.H."/>
            <person name="Devos D.P."/>
            <person name="Kaster A.-K."/>
            <person name="Ovreas L."/>
            <person name="Rohde M."/>
            <person name="Galperin M.Y."/>
            <person name="Jogler C."/>
        </authorList>
    </citation>
    <scope>NUCLEOTIDE SEQUENCE [LARGE SCALE GENOMIC DNA]</scope>
    <source>
        <strain evidence="2 3">K23_9</strain>
    </source>
</reference>
<sequence>MRKVGPPNYTVLIRACHFQTAESGNIQHEKEQPPKHNAREGLPQAPTVDNTAYPHLQKTPQSMAPRRVRLLAEEA</sequence>
<accession>A0A517NML1</accession>
<feature type="region of interest" description="Disordered" evidence="1">
    <location>
        <begin position="22"/>
        <end position="75"/>
    </location>
</feature>
<feature type="compositionally biased region" description="Basic and acidic residues" evidence="1">
    <location>
        <begin position="27"/>
        <end position="39"/>
    </location>
</feature>
<keyword evidence="3" id="KW-1185">Reference proteome</keyword>